<evidence type="ECO:0000256" key="6">
    <source>
        <dbReference type="ARBA" id="ARBA00022777"/>
    </source>
</evidence>
<keyword evidence="2" id="KW-0597">Phosphoprotein</keyword>
<dbReference type="SMART" id="SM00065">
    <property type="entry name" value="GAF"/>
    <property type="match status" value="1"/>
</dbReference>
<dbReference type="SUPFAM" id="SSF55785">
    <property type="entry name" value="PYP-like sensor domain (PAS domain)"/>
    <property type="match status" value="1"/>
</dbReference>
<keyword evidence="3" id="KW-0808">Transferase</keyword>
<dbReference type="FunFam" id="3.60.40.10:FF:000005">
    <property type="entry name" value="Serine/threonine protein phosphatase"/>
    <property type="match status" value="1"/>
</dbReference>
<feature type="domain" description="PAS" evidence="16">
    <location>
        <begin position="20"/>
        <end position="75"/>
    </location>
</feature>
<dbReference type="InterPro" id="IPR035965">
    <property type="entry name" value="PAS-like_dom_sf"/>
</dbReference>
<proteinExistence type="predicted"/>
<evidence type="ECO:0000256" key="10">
    <source>
        <dbReference type="ARBA" id="ARBA00022912"/>
    </source>
</evidence>
<evidence type="ECO:0000256" key="5">
    <source>
        <dbReference type="ARBA" id="ARBA00022741"/>
    </source>
</evidence>
<evidence type="ECO:0000256" key="11">
    <source>
        <dbReference type="ARBA" id="ARBA00023211"/>
    </source>
</evidence>
<dbReference type="AlphaFoldDB" id="A0A917VTN2"/>
<accession>A0A917VTN2</accession>
<dbReference type="InterPro" id="IPR013656">
    <property type="entry name" value="PAS_4"/>
</dbReference>
<evidence type="ECO:0000256" key="15">
    <source>
        <dbReference type="ARBA" id="ARBA00081350"/>
    </source>
</evidence>
<dbReference type="EC" id="3.1.3.16" evidence="1"/>
<dbReference type="InterPro" id="IPR003018">
    <property type="entry name" value="GAF"/>
</dbReference>
<keyword evidence="11" id="KW-0464">Manganese</keyword>
<dbReference type="PANTHER" id="PTHR43156">
    <property type="entry name" value="STAGE II SPORULATION PROTEIN E-RELATED"/>
    <property type="match status" value="1"/>
</dbReference>
<dbReference type="PROSITE" id="PS50112">
    <property type="entry name" value="PAS"/>
    <property type="match status" value="1"/>
</dbReference>
<keyword evidence="18" id="KW-1185">Reference proteome</keyword>
<keyword evidence="9" id="KW-0460">Magnesium</keyword>
<evidence type="ECO:0000256" key="7">
    <source>
        <dbReference type="ARBA" id="ARBA00022801"/>
    </source>
</evidence>
<dbReference type="Proteomes" id="UP000645217">
    <property type="component" value="Unassembled WGS sequence"/>
</dbReference>
<dbReference type="SMART" id="SM00331">
    <property type="entry name" value="PP2C_SIG"/>
    <property type="match status" value="1"/>
</dbReference>
<dbReference type="InterPro" id="IPR052016">
    <property type="entry name" value="Bact_Sigma-Reg"/>
</dbReference>
<evidence type="ECO:0000313" key="17">
    <source>
        <dbReference type="EMBL" id="GGL13059.1"/>
    </source>
</evidence>
<evidence type="ECO:0000256" key="13">
    <source>
        <dbReference type="ARBA" id="ARBA00056274"/>
    </source>
</evidence>
<sequence length="563" mass="60541">MDDMTRPHPGVRHPSGYAAMLLDTVGRVTQWPAGAVRLFGLPPERAVGRHICDLLLRGTARERVRHALAEAVAGRAWSDLLPAECSGGHLRDLTFHWEPLDLPGVWGAVMVTATDTALSQAPRHDAADDAARERVALLNALSVHIGAPLDPRQAAAGFVDVAVPRLADTANLYVVEGLLRDEARPRLAVDGSVRVRRLALKLGTRQTDERLWLDAFPLDEVVTYPAWHPATRCMTGNAPIRCTAPELRVEDLDRVVAVLGEPAARFLEMSSFLTVPLTARGIVVGFIGLTRFPDRPPFDEHDKALAEDLALRAAMSIDNARLYTRLNRTMQALQQNLAPPPTLTGPPGLDVAHCYHPASEERVGGDWYDVISLSETRIALVIGDAIGHGPAAAGAMVQLRAAVRALADNDHPPDQVLRRLDRMAEDMDSIQCATCLYAVVDLATHTCALACAGHPPPILAGPGGDASVIDLPPGLALGLGDAAFPRDFTTVEISLPPGSTLAFYTDGLVESREQDIDRGIATLRDALAAPRDTLEATCEAIMTALPRRDDDVALLLTRTTPPS</sequence>
<keyword evidence="10" id="KW-0904">Protein phosphatase</keyword>
<reference evidence="17" key="1">
    <citation type="journal article" date="2014" name="Int. J. Syst. Evol. Microbiol.">
        <title>Complete genome sequence of Corynebacterium casei LMG S-19264T (=DSM 44701T), isolated from a smear-ripened cheese.</title>
        <authorList>
            <consortium name="US DOE Joint Genome Institute (JGI-PGF)"/>
            <person name="Walter F."/>
            <person name="Albersmeier A."/>
            <person name="Kalinowski J."/>
            <person name="Ruckert C."/>
        </authorList>
    </citation>
    <scope>NUCLEOTIDE SEQUENCE</scope>
    <source>
        <strain evidence="17">JCM 13064</strain>
    </source>
</reference>
<dbReference type="InterPro" id="IPR000014">
    <property type="entry name" value="PAS"/>
</dbReference>
<evidence type="ECO:0000256" key="9">
    <source>
        <dbReference type="ARBA" id="ARBA00022842"/>
    </source>
</evidence>
<evidence type="ECO:0000313" key="18">
    <source>
        <dbReference type="Proteomes" id="UP000645217"/>
    </source>
</evidence>
<name>A0A917VTN2_9ACTN</name>
<gene>
    <name evidence="17" type="ORF">GCM10007964_63960</name>
</gene>
<dbReference type="PANTHER" id="PTHR43156:SF2">
    <property type="entry name" value="STAGE II SPORULATION PROTEIN E"/>
    <property type="match status" value="1"/>
</dbReference>
<reference evidence="17" key="2">
    <citation type="submission" date="2020-09" db="EMBL/GenBank/DDBJ databases">
        <authorList>
            <person name="Sun Q."/>
            <person name="Ohkuma M."/>
        </authorList>
    </citation>
    <scope>NUCLEOTIDE SEQUENCE</scope>
    <source>
        <strain evidence="17">JCM 13064</strain>
    </source>
</reference>
<dbReference type="EMBL" id="BMNT01000045">
    <property type="protein sequence ID" value="GGL13059.1"/>
    <property type="molecule type" value="Genomic_DNA"/>
</dbReference>
<dbReference type="InterPro" id="IPR001932">
    <property type="entry name" value="PPM-type_phosphatase-like_dom"/>
</dbReference>
<keyword evidence="5" id="KW-0547">Nucleotide-binding</keyword>
<dbReference type="Pfam" id="PF01590">
    <property type="entry name" value="GAF"/>
    <property type="match status" value="1"/>
</dbReference>
<dbReference type="InterPro" id="IPR036457">
    <property type="entry name" value="PPM-type-like_dom_sf"/>
</dbReference>
<dbReference type="Pfam" id="PF08448">
    <property type="entry name" value="PAS_4"/>
    <property type="match status" value="1"/>
</dbReference>
<dbReference type="GO" id="GO:0046872">
    <property type="term" value="F:metal ion binding"/>
    <property type="evidence" value="ECO:0007669"/>
    <property type="project" value="UniProtKB-KW"/>
</dbReference>
<dbReference type="Gene3D" id="3.30.450.20">
    <property type="entry name" value="PAS domain"/>
    <property type="match status" value="1"/>
</dbReference>
<evidence type="ECO:0000256" key="1">
    <source>
        <dbReference type="ARBA" id="ARBA00013081"/>
    </source>
</evidence>
<keyword evidence="4" id="KW-0479">Metal-binding</keyword>
<comment type="function">
    <text evidence="13">Primarily acts as an independent SigF regulator that is sensitive to the osmosensory signal, mediating the cross talk of PknD with the SigF regulon. Possesses both phosphatase and kinase activities. The kinase domain functions as a classic anti-sigma factor-like kinase to phosphorylate the anti-anti-sigma factor domain at the canonical regulatory site, and the phosphatase domain antagonizes this activity.</text>
</comment>
<dbReference type="Pfam" id="PF07228">
    <property type="entry name" value="SpoIIE"/>
    <property type="match status" value="1"/>
</dbReference>
<organism evidence="17 18">
    <name type="scientific">Sphaerisporangium melleum</name>
    <dbReference type="NCBI Taxonomy" id="321316"/>
    <lineage>
        <taxon>Bacteria</taxon>
        <taxon>Bacillati</taxon>
        <taxon>Actinomycetota</taxon>
        <taxon>Actinomycetes</taxon>
        <taxon>Streptosporangiales</taxon>
        <taxon>Streptosporangiaceae</taxon>
        <taxon>Sphaerisporangium</taxon>
    </lineage>
</organism>
<evidence type="ECO:0000256" key="2">
    <source>
        <dbReference type="ARBA" id="ARBA00022553"/>
    </source>
</evidence>
<keyword evidence="8" id="KW-0067">ATP-binding</keyword>
<evidence type="ECO:0000256" key="4">
    <source>
        <dbReference type="ARBA" id="ARBA00022723"/>
    </source>
</evidence>
<comment type="catalytic activity">
    <reaction evidence="12">
        <text>O-phospho-L-seryl-[protein] + H2O = L-seryl-[protein] + phosphate</text>
        <dbReference type="Rhea" id="RHEA:20629"/>
        <dbReference type="Rhea" id="RHEA-COMP:9863"/>
        <dbReference type="Rhea" id="RHEA-COMP:11604"/>
        <dbReference type="ChEBI" id="CHEBI:15377"/>
        <dbReference type="ChEBI" id="CHEBI:29999"/>
        <dbReference type="ChEBI" id="CHEBI:43474"/>
        <dbReference type="ChEBI" id="CHEBI:83421"/>
        <dbReference type="EC" id="3.1.3.16"/>
    </reaction>
</comment>
<dbReference type="GO" id="GO:0005524">
    <property type="term" value="F:ATP binding"/>
    <property type="evidence" value="ECO:0007669"/>
    <property type="project" value="UniProtKB-KW"/>
</dbReference>
<dbReference type="InterPro" id="IPR029016">
    <property type="entry name" value="GAF-like_dom_sf"/>
</dbReference>
<evidence type="ECO:0000259" key="16">
    <source>
        <dbReference type="PROSITE" id="PS50112"/>
    </source>
</evidence>
<dbReference type="GO" id="GO:0016301">
    <property type="term" value="F:kinase activity"/>
    <property type="evidence" value="ECO:0007669"/>
    <property type="project" value="UniProtKB-KW"/>
</dbReference>
<evidence type="ECO:0000256" key="14">
    <source>
        <dbReference type="ARBA" id="ARBA00075117"/>
    </source>
</evidence>
<dbReference type="SUPFAM" id="SSF55781">
    <property type="entry name" value="GAF domain-like"/>
    <property type="match status" value="1"/>
</dbReference>
<evidence type="ECO:0000256" key="3">
    <source>
        <dbReference type="ARBA" id="ARBA00022679"/>
    </source>
</evidence>
<protein>
    <recommendedName>
        <fullName evidence="1">protein-serine/threonine phosphatase</fullName>
        <ecNumber evidence="1">3.1.3.16</ecNumber>
    </recommendedName>
    <alternativeName>
        <fullName evidence="15">Protein-serine/threonine phosphatase</fullName>
    </alternativeName>
    <alternativeName>
        <fullName evidence="14">Serine/threonine-protein kinase</fullName>
    </alternativeName>
</protein>
<dbReference type="GO" id="GO:0004722">
    <property type="term" value="F:protein serine/threonine phosphatase activity"/>
    <property type="evidence" value="ECO:0007669"/>
    <property type="project" value="UniProtKB-EC"/>
</dbReference>
<dbReference type="Gene3D" id="3.60.40.10">
    <property type="entry name" value="PPM-type phosphatase domain"/>
    <property type="match status" value="1"/>
</dbReference>
<keyword evidence="6" id="KW-0418">Kinase</keyword>
<dbReference type="Gene3D" id="3.30.450.40">
    <property type="match status" value="1"/>
</dbReference>
<keyword evidence="7" id="KW-0378">Hydrolase</keyword>
<evidence type="ECO:0000256" key="8">
    <source>
        <dbReference type="ARBA" id="ARBA00022840"/>
    </source>
</evidence>
<comment type="caution">
    <text evidence="17">The sequence shown here is derived from an EMBL/GenBank/DDBJ whole genome shotgun (WGS) entry which is preliminary data.</text>
</comment>
<evidence type="ECO:0000256" key="12">
    <source>
        <dbReference type="ARBA" id="ARBA00047761"/>
    </source>
</evidence>
<dbReference type="SUPFAM" id="SSF81606">
    <property type="entry name" value="PP2C-like"/>
    <property type="match status" value="1"/>
</dbReference>